<dbReference type="AlphaFoldDB" id="A0A4V1AQA6"/>
<accession>A0A4V1AQA6</accession>
<dbReference type="KEGG" id="sgq:SGLAD_v1c06300"/>
<gene>
    <name evidence="1" type="ORF">SGLAD_v1c06300</name>
</gene>
<evidence type="ECO:0000313" key="1">
    <source>
        <dbReference type="EMBL" id="QBQ07829.1"/>
    </source>
</evidence>
<organism evidence="1 2">
    <name type="scientific">Spiroplasma gladiatoris</name>
    <dbReference type="NCBI Taxonomy" id="2143"/>
    <lineage>
        <taxon>Bacteria</taxon>
        <taxon>Bacillati</taxon>
        <taxon>Mycoplasmatota</taxon>
        <taxon>Mollicutes</taxon>
        <taxon>Entomoplasmatales</taxon>
        <taxon>Spiroplasmataceae</taxon>
        <taxon>Spiroplasma</taxon>
    </lineage>
</organism>
<dbReference type="RefSeq" id="WP_134297613.1">
    <property type="nucleotide sequence ID" value="NZ_CP038013.1"/>
</dbReference>
<dbReference type="Proteomes" id="UP000294309">
    <property type="component" value="Chromosome"/>
</dbReference>
<sequence>MKNCKHNDINNKFVKCDDCDEQIFIKKFKCTIKKCKNFSYKVVNKNNELLDYTNFKEILCKYHSKKFLKKQQEIEKWLEDNKEEFNDIVTSLILENSKNIKH</sequence>
<protein>
    <submittedName>
        <fullName evidence="1">Uncharacterized protein</fullName>
    </submittedName>
</protein>
<dbReference type="EMBL" id="CP038013">
    <property type="protein sequence ID" value="QBQ07829.1"/>
    <property type="molecule type" value="Genomic_DNA"/>
</dbReference>
<proteinExistence type="predicted"/>
<keyword evidence="2" id="KW-1185">Reference proteome</keyword>
<evidence type="ECO:0000313" key="2">
    <source>
        <dbReference type="Proteomes" id="UP000294309"/>
    </source>
</evidence>
<name>A0A4V1AQA6_9MOLU</name>
<reference evidence="1 2" key="1">
    <citation type="submission" date="2019-03" db="EMBL/GenBank/DDBJ databases">
        <title>Complete genome sequence of Spiroplasma gladiatoris TG-1 (DSM 22552).</title>
        <authorList>
            <person name="Lin Y.-C."/>
            <person name="Chou L."/>
            <person name="Kuo C.-H."/>
        </authorList>
    </citation>
    <scope>NUCLEOTIDE SEQUENCE [LARGE SCALE GENOMIC DNA]</scope>
    <source>
        <strain evidence="1 2">TG-1</strain>
    </source>
</reference>